<evidence type="ECO:0000313" key="2">
    <source>
        <dbReference type="Proteomes" id="UP000266183"/>
    </source>
</evidence>
<keyword evidence="2" id="KW-1185">Reference proteome</keyword>
<dbReference type="AlphaFoldDB" id="A0A385SN53"/>
<dbReference type="InterPro" id="IPR021272">
    <property type="entry name" value="DUF2851"/>
</dbReference>
<accession>A0A385SN53</accession>
<proteinExistence type="predicted"/>
<dbReference type="EMBL" id="CP032382">
    <property type="protein sequence ID" value="AYB31781.1"/>
    <property type="molecule type" value="Genomic_DNA"/>
</dbReference>
<sequence>MTESFLHYLWQFQYFDKTELRTTQGDALQIFHPGQKNTHAGPDFFNARLKIGATEWVGNVEIHIQAGSWMEHHHHADPAYENVVLHVVWSNDKPVIRSDGSPLPALELKHRVDHKLLTDFRQLLQTPGTIPCAPQLAGVHDLVKISMLDRALMHRLEAKTAVITDLLKRNRNDWEETCYQWLARNFGFKVNVDPFQQLARALPLRLLRKHRDHLLQIEALLFGQAGFLEADETDDYFSKLKREYDLLCHKYQLWGKQMQKAQWKFMRLRPANFPTLRIAQCASLIHHRPKLFSSLMEAETAKQLAELFSVSQSDYWQRHYQFFKASKEAVANIGVASVGNIIINTVAPLLVAYGKSKDENLYVDRAVAILQQVHAEANQIIQQWKNVGMACKTAFDSQALVELYNNFCLKRRCLECSIGASLVKPGRPA</sequence>
<protein>
    <submittedName>
        <fullName evidence="1">DUF2851 family protein</fullName>
    </submittedName>
</protein>
<dbReference type="OrthoDB" id="1005072at2"/>
<name>A0A385SN53_9BACT</name>
<evidence type="ECO:0000313" key="1">
    <source>
        <dbReference type="EMBL" id="AYB31781.1"/>
    </source>
</evidence>
<dbReference type="Pfam" id="PF11013">
    <property type="entry name" value="DUF2851"/>
    <property type="match status" value="1"/>
</dbReference>
<organism evidence="1 2">
    <name type="scientific">Chryseolinea soli</name>
    <dbReference type="NCBI Taxonomy" id="2321403"/>
    <lineage>
        <taxon>Bacteria</taxon>
        <taxon>Pseudomonadati</taxon>
        <taxon>Bacteroidota</taxon>
        <taxon>Cytophagia</taxon>
        <taxon>Cytophagales</taxon>
        <taxon>Fulvivirgaceae</taxon>
        <taxon>Chryseolinea</taxon>
    </lineage>
</organism>
<reference evidence="2" key="1">
    <citation type="submission" date="2018-09" db="EMBL/GenBank/DDBJ databases">
        <title>Chryseolinea sp. KIS68-18 isolated from soil.</title>
        <authorList>
            <person name="Weon H.-Y."/>
            <person name="Kwon S.-W."/>
            <person name="Lee S.A."/>
        </authorList>
    </citation>
    <scope>NUCLEOTIDE SEQUENCE [LARGE SCALE GENOMIC DNA]</scope>
    <source>
        <strain evidence="2">KIS68-18</strain>
    </source>
</reference>
<dbReference type="RefSeq" id="WP_119755045.1">
    <property type="nucleotide sequence ID" value="NZ_CP032382.1"/>
</dbReference>
<dbReference type="KEGG" id="chk:D4L85_14935"/>
<dbReference type="Proteomes" id="UP000266183">
    <property type="component" value="Chromosome"/>
</dbReference>
<gene>
    <name evidence="1" type="ORF">D4L85_14935</name>
</gene>